<dbReference type="SUPFAM" id="SSF49863">
    <property type="entry name" value="Hyaluronate lyase-like, C-terminal domain"/>
    <property type="match status" value="1"/>
</dbReference>
<dbReference type="InterPro" id="IPR012970">
    <property type="entry name" value="Lyase_8_alpha_N"/>
</dbReference>
<keyword evidence="3 8" id="KW-0456">Lyase</keyword>
<accession>A0ABP9PR90</accession>
<dbReference type="SUPFAM" id="SSF74650">
    <property type="entry name" value="Galactose mutarotase-like"/>
    <property type="match status" value="1"/>
</dbReference>
<evidence type="ECO:0000313" key="9">
    <source>
        <dbReference type="Proteomes" id="UP001428817"/>
    </source>
</evidence>
<feature type="signal peptide" evidence="4">
    <location>
        <begin position="1"/>
        <end position="29"/>
    </location>
</feature>
<sequence>MSVSRRQVIQWSGLTALAGLTASALPGCAGEPGPLDELDRIVTAYRELQIGVDRSSPARDRALAALDAVAGRYADGLAEPGNGDGTDARPLWPDLPKGPGSQYFPMMYYRLRTITVAWATPGSATGKRPELPGRLLAALDWLYRNQYNEGTTEQGNWYVYEIGVPYWLLQTIVALDDRLPAADRARYLRPVLRFVADPNRRTVKPETVETGANRADKALITVISGALAGDPARVAAGVAAVTDTAGKGADSLVAKVTKGDGFRTDGSFIQHDSVPYPGHYGLVLLTAVAGLVHVTGGTRYQLEPEARQRFRDSVDESFAPFLFAGSMHESVRGRMLSRQGETGADAGKQLIAAVALLARTAPEPARDRLAASVAGWLGGRGVLPEREPLDLSRYAGGPQPVGVPEVEYVEALAEDESASPDSAERHLVFPQMDRMVHRAGGAWSASLGLSSTRTCRYEAINGQNKRGWYTGDGVLYVGLPEHPDHYADAYWPTVDASALPGTTGKDTPPPPLLGEPLPKGGTDYAGGVRFDDRHGCHGLDHVAQDGTLRAKKAWFFTPSAVLCLGCDITDGTGAPVRTVIENRNLGEKGTGALLVEGRAAPTELGQRAPLPGARWLHLEGVGGYVMLGAALDAPPEGILGVLREDRTGSWRDIDTGANTAGTLTPYNRRYQRVWLDHGVRPAGARYAYAVLPGATPEVTGASVGRWTVLVNTPLVQAVRVEQDLVGALFHAAAGVERVSVSGPAAVMWGPRQDGWVVTVADPTQRQDTLRLTVDRPGARVVRADPTVTVVATDPKLVVQVNVANSLGAPQTLVLS</sequence>
<dbReference type="InterPro" id="IPR004103">
    <property type="entry name" value="Lyase_8_C"/>
</dbReference>
<keyword evidence="9" id="KW-1185">Reference proteome</keyword>
<gene>
    <name evidence="8" type="ORF">GCM10023321_17040</name>
</gene>
<comment type="similarity">
    <text evidence="1">Belongs to the polysaccharide lyase 8 family.</text>
</comment>
<evidence type="ECO:0000256" key="1">
    <source>
        <dbReference type="ARBA" id="ARBA00006699"/>
    </source>
</evidence>
<dbReference type="InterPro" id="IPR003159">
    <property type="entry name" value="Lyase_8_central_dom"/>
</dbReference>
<dbReference type="Gene3D" id="2.70.98.10">
    <property type="match status" value="1"/>
</dbReference>
<evidence type="ECO:0000259" key="7">
    <source>
        <dbReference type="Pfam" id="PF08124"/>
    </source>
</evidence>
<dbReference type="Pfam" id="PF02884">
    <property type="entry name" value="Lyase_8_C"/>
    <property type="match status" value="1"/>
</dbReference>
<evidence type="ECO:0000259" key="6">
    <source>
        <dbReference type="Pfam" id="PF02884"/>
    </source>
</evidence>
<dbReference type="Pfam" id="PF08124">
    <property type="entry name" value="Lyase_8_N"/>
    <property type="match status" value="1"/>
</dbReference>
<dbReference type="InterPro" id="IPR014718">
    <property type="entry name" value="GH-type_carb-bd"/>
</dbReference>
<dbReference type="Gene3D" id="1.50.10.100">
    <property type="entry name" value="Chondroitin AC/alginate lyase"/>
    <property type="match status" value="1"/>
</dbReference>
<feature type="domain" description="Polysaccharide lyase 8 N-terminal alpha-helical" evidence="7">
    <location>
        <begin position="87"/>
        <end position="374"/>
    </location>
</feature>
<dbReference type="PROSITE" id="PS51318">
    <property type="entry name" value="TAT"/>
    <property type="match status" value="1"/>
</dbReference>
<protein>
    <submittedName>
        <fullName evidence="8">Polysaccharide lyase 8 family protein</fullName>
    </submittedName>
</protein>
<proteinExistence type="inferred from homology"/>
<keyword evidence="2 4" id="KW-0732">Signal</keyword>
<organism evidence="8 9">
    <name type="scientific">Pseudonocardia eucalypti</name>
    <dbReference type="NCBI Taxonomy" id="648755"/>
    <lineage>
        <taxon>Bacteria</taxon>
        <taxon>Bacillati</taxon>
        <taxon>Actinomycetota</taxon>
        <taxon>Actinomycetes</taxon>
        <taxon>Pseudonocardiales</taxon>
        <taxon>Pseudonocardiaceae</taxon>
        <taxon>Pseudonocardia</taxon>
    </lineage>
</organism>
<dbReference type="SUPFAM" id="SSF48230">
    <property type="entry name" value="Chondroitin AC/alginate lyase"/>
    <property type="match status" value="1"/>
</dbReference>
<dbReference type="PANTHER" id="PTHR38481">
    <property type="entry name" value="HYALURONATE LYASE"/>
    <property type="match status" value="1"/>
</dbReference>
<feature type="chain" id="PRO_5047051053" evidence="4">
    <location>
        <begin position="30"/>
        <end position="815"/>
    </location>
</feature>
<dbReference type="InterPro" id="IPR008929">
    <property type="entry name" value="Chondroitin_lyas"/>
</dbReference>
<dbReference type="PANTHER" id="PTHR38481:SF1">
    <property type="entry name" value="HYALURONATE LYASE"/>
    <property type="match status" value="1"/>
</dbReference>
<comment type="caution">
    <text evidence="8">The sequence shown here is derived from an EMBL/GenBank/DDBJ whole genome shotgun (WGS) entry which is preliminary data.</text>
</comment>
<dbReference type="EMBL" id="BAABJP010000007">
    <property type="protein sequence ID" value="GAA5150911.1"/>
    <property type="molecule type" value="Genomic_DNA"/>
</dbReference>
<reference evidence="9" key="1">
    <citation type="journal article" date="2019" name="Int. J. Syst. Evol. Microbiol.">
        <title>The Global Catalogue of Microorganisms (GCM) 10K type strain sequencing project: providing services to taxonomists for standard genome sequencing and annotation.</title>
        <authorList>
            <consortium name="The Broad Institute Genomics Platform"/>
            <consortium name="The Broad Institute Genome Sequencing Center for Infectious Disease"/>
            <person name="Wu L."/>
            <person name="Ma J."/>
        </authorList>
    </citation>
    <scope>NUCLEOTIDE SEQUENCE [LARGE SCALE GENOMIC DNA]</scope>
    <source>
        <strain evidence="9">JCM 18303</strain>
    </source>
</reference>
<dbReference type="Proteomes" id="UP001428817">
    <property type="component" value="Unassembled WGS sequence"/>
</dbReference>
<dbReference type="InterPro" id="IPR006311">
    <property type="entry name" value="TAT_signal"/>
</dbReference>
<evidence type="ECO:0000256" key="4">
    <source>
        <dbReference type="SAM" id="SignalP"/>
    </source>
</evidence>
<dbReference type="Gene3D" id="2.60.220.10">
    <property type="entry name" value="Polysaccharide lyase family 8-like, C-terminal"/>
    <property type="match status" value="1"/>
</dbReference>
<dbReference type="Pfam" id="PF02278">
    <property type="entry name" value="Lyase_8"/>
    <property type="match status" value="1"/>
</dbReference>
<feature type="domain" description="Polysaccharide lyase family 8 C-terminal" evidence="6">
    <location>
        <begin position="707"/>
        <end position="769"/>
    </location>
</feature>
<dbReference type="GO" id="GO:0016829">
    <property type="term" value="F:lyase activity"/>
    <property type="evidence" value="ECO:0007669"/>
    <property type="project" value="UniProtKB-KW"/>
</dbReference>
<feature type="domain" description="Polysaccharide lyase family 8 central" evidence="5">
    <location>
        <begin position="427"/>
        <end position="694"/>
    </location>
</feature>
<dbReference type="InterPro" id="IPR038970">
    <property type="entry name" value="Lyase_8"/>
</dbReference>
<dbReference type="InterPro" id="IPR011071">
    <property type="entry name" value="Lyase_8-like_C"/>
</dbReference>
<evidence type="ECO:0000256" key="3">
    <source>
        <dbReference type="ARBA" id="ARBA00023239"/>
    </source>
</evidence>
<name>A0ABP9PR90_9PSEU</name>
<evidence type="ECO:0000313" key="8">
    <source>
        <dbReference type="EMBL" id="GAA5150911.1"/>
    </source>
</evidence>
<dbReference type="RefSeq" id="WP_185064363.1">
    <property type="nucleotide sequence ID" value="NZ_BAABJP010000007.1"/>
</dbReference>
<dbReference type="InterPro" id="IPR011013">
    <property type="entry name" value="Gal_mutarotase_sf_dom"/>
</dbReference>
<dbReference type="CDD" id="cd01083">
    <property type="entry name" value="GAG_Lyase"/>
    <property type="match status" value="1"/>
</dbReference>
<evidence type="ECO:0000259" key="5">
    <source>
        <dbReference type="Pfam" id="PF02278"/>
    </source>
</evidence>
<evidence type="ECO:0000256" key="2">
    <source>
        <dbReference type="ARBA" id="ARBA00022729"/>
    </source>
</evidence>